<dbReference type="Pfam" id="PF02362">
    <property type="entry name" value="B3"/>
    <property type="match status" value="1"/>
</dbReference>
<organism evidence="8 9">
    <name type="scientific">Castilleja foliolosa</name>
    <dbReference type="NCBI Taxonomy" id="1961234"/>
    <lineage>
        <taxon>Eukaryota</taxon>
        <taxon>Viridiplantae</taxon>
        <taxon>Streptophyta</taxon>
        <taxon>Embryophyta</taxon>
        <taxon>Tracheophyta</taxon>
        <taxon>Spermatophyta</taxon>
        <taxon>Magnoliopsida</taxon>
        <taxon>eudicotyledons</taxon>
        <taxon>Gunneridae</taxon>
        <taxon>Pentapetalae</taxon>
        <taxon>asterids</taxon>
        <taxon>lamiids</taxon>
        <taxon>Lamiales</taxon>
        <taxon>Orobanchaceae</taxon>
        <taxon>Pedicularideae</taxon>
        <taxon>Castillejinae</taxon>
        <taxon>Castilleja</taxon>
    </lineage>
</organism>
<sequence>MTVSKRKNCSKRKPVSAILLPNPRDYRGNYICKKHMPKNNTEVALMDENEIEYPTDYKADRNALSGGWKGFAETKELVENDVCVFELEKNNGRLRVHIVRAASEFESTPMEEVNAARFEPTETDNNNELSLALSESRVHFKDVKCFDSFKIEFHGKNLDSKISAHLRKKYYELCKSRENFFHEKLNKGLDNNLAAKIISETTKIADSIRASKLGSDTINLEGYDKTLERYEYLGMKVGFLRARIDKLMGVSRELKDVVVSLRNKLKDEEDKYNAVKAEITGVAKSIRKLVDEIRELEAKNEKSGGGFTDVAGAPW</sequence>
<reference evidence="9" key="1">
    <citation type="journal article" date="2024" name="IScience">
        <title>Strigolactones Initiate the Formation of Haustorium-like Structures in Castilleja.</title>
        <authorList>
            <person name="Buerger M."/>
            <person name="Peterson D."/>
            <person name="Chory J."/>
        </authorList>
    </citation>
    <scope>NUCLEOTIDE SEQUENCE [LARGE SCALE GENOMIC DNA]</scope>
</reference>
<evidence type="ECO:0000256" key="6">
    <source>
        <dbReference type="SAM" id="Coils"/>
    </source>
</evidence>
<keyword evidence="6" id="KW-0175">Coiled coil</keyword>
<dbReference type="Gene3D" id="2.40.330.10">
    <property type="entry name" value="DNA-binding pseudobarrel domain"/>
    <property type="match status" value="1"/>
</dbReference>
<keyword evidence="3" id="KW-0238">DNA-binding</keyword>
<dbReference type="PROSITE" id="PS50863">
    <property type="entry name" value="B3"/>
    <property type="match status" value="1"/>
</dbReference>
<feature type="domain" description="TF-B3" evidence="7">
    <location>
        <begin position="23"/>
        <end position="102"/>
    </location>
</feature>
<dbReference type="AlphaFoldDB" id="A0ABD3CZG4"/>
<evidence type="ECO:0000256" key="4">
    <source>
        <dbReference type="ARBA" id="ARBA00023163"/>
    </source>
</evidence>
<gene>
    <name evidence="8" type="ORF">CASFOL_019953</name>
</gene>
<feature type="coiled-coil region" evidence="6">
    <location>
        <begin position="251"/>
        <end position="299"/>
    </location>
</feature>
<dbReference type="InterPro" id="IPR003340">
    <property type="entry name" value="B3_DNA-bd"/>
</dbReference>
<dbReference type="InterPro" id="IPR044837">
    <property type="entry name" value="REM16-like"/>
</dbReference>
<comment type="caution">
    <text evidence="8">The sequence shown here is derived from an EMBL/GenBank/DDBJ whole genome shotgun (WGS) entry which is preliminary data.</text>
</comment>
<keyword evidence="2" id="KW-0805">Transcription regulation</keyword>
<evidence type="ECO:0000256" key="2">
    <source>
        <dbReference type="ARBA" id="ARBA00023015"/>
    </source>
</evidence>
<dbReference type="GO" id="GO:0003677">
    <property type="term" value="F:DNA binding"/>
    <property type="evidence" value="ECO:0007669"/>
    <property type="project" value="UniProtKB-KW"/>
</dbReference>
<dbReference type="PANTHER" id="PTHR31391:SF101">
    <property type="entry name" value="B3 DOMAIN-CONTAINING PROTEIN OS01G0234100"/>
    <property type="match status" value="1"/>
</dbReference>
<evidence type="ECO:0000313" key="8">
    <source>
        <dbReference type="EMBL" id="KAL3635406.1"/>
    </source>
</evidence>
<keyword evidence="5" id="KW-0539">Nucleus</keyword>
<evidence type="ECO:0000256" key="1">
    <source>
        <dbReference type="ARBA" id="ARBA00004123"/>
    </source>
</evidence>
<accession>A0ABD3CZG4</accession>
<comment type="subcellular location">
    <subcellularLocation>
        <location evidence="1">Nucleus</location>
    </subcellularLocation>
</comment>
<evidence type="ECO:0000256" key="3">
    <source>
        <dbReference type="ARBA" id="ARBA00023125"/>
    </source>
</evidence>
<dbReference type="SMART" id="SM01019">
    <property type="entry name" value="B3"/>
    <property type="match status" value="1"/>
</dbReference>
<evidence type="ECO:0000259" key="7">
    <source>
        <dbReference type="PROSITE" id="PS50863"/>
    </source>
</evidence>
<name>A0ABD3CZG4_9LAMI</name>
<evidence type="ECO:0000313" key="9">
    <source>
        <dbReference type="Proteomes" id="UP001632038"/>
    </source>
</evidence>
<dbReference type="InterPro" id="IPR015300">
    <property type="entry name" value="DNA-bd_pseudobarrel_sf"/>
</dbReference>
<dbReference type="SUPFAM" id="SSF101936">
    <property type="entry name" value="DNA-binding pseudobarrel domain"/>
    <property type="match status" value="1"/>
</dbReference>
<dbReference type="EMBL" id="JAVIJP010000027">
    <property type="protein sequence ID" value="KAL3635406.1"/>
    <property type="molecule type" value="Genomic_DNA"/>
</dbReference>
<protein>
    <recommendedName>
        <fullName evidence="7">TF-B3 domain-containing protein</fullName>
    </recommendedName>
</protein>
<proteinExistence type="predicted"/>
<keyword evidence="4" id="KW-0804">Transcription</keyword>
<evidence type="ECO:0000256" key="5">
    <source>
        <dbReference type="ARBA" id="ARBA00023242"/>
    </source>
</evidence>
<dbReference type="GO" id="GO:0005634">
    <property type="term" value="C:nucleus"/>
    <property type="evidence" value="ECO:0007669"/>
    <property type="project" value="UniProtKB-SubCell"/>
</dbReference>
<dbReference type="Proteomes" id="UP001632038">
    <property type="component" value="Unassembled WGS sequence"/>
</dbReference>
<dbReference type="CDD" id="cd10017">
    <property type="entry name" value="B3_DNA"/>
    <property type="match status" value="1"/>
</dbReference>
<keyword evidence="9" id="KW-1185">Reference proteome</keyword>
<dbReference type="PANTHER" id="PTHR31391">
    <property type="entry name" value="B3 DOMAIN-CONTAINING PROTEIN OS11G0197600-RELATED"/>
    <property type="match status" value="1"/>
</dbReference>